<dbReference type="InterPro" id="IPR017452">
    <property type="entry name" value="GPCR_Rhodpsn_7TM"/>
</dbReference>
<reference evidence="12" key="1">
    <citation type="journal article" date="2023" name="G3 (Bethesda)">
        <title>Whole genome assembly and annotation of the endangered Caribbean coral Acropora cervicornis.</title>
        <authorList>
            <person name="Selwyn J.D."/>
            <person name="Vollmer S.V."/>
        </authorList>
    </citation>
    <scope>NUCLEOTIDE SEQUENCE</scope>
    <source>
        <strain evidence="12">K2</strain>
    </source>
</reference>
<evidence type="ECO:0000256" key="1">
    <source>
        <dbReference type="ARBA" id="ARBA00004651"/>
    </source>
</evidence>
<keyword evidence="5" id="KW-0297">G-protein coupled receptor</keyword>
<reference evidence="12" key="2">
    <citation type="journal article" date="2023" name="Science">
        <title>Genomic signatures of disease resistance in endangered staghorn corals.</title>
        <authorList>
            <person name="Vollmer S.V."/>
            <person name="Selwyn J.D."/>
            <person name="Despard B.A."/>
            <person name="Roesel C.L."/>
        </authorList>
    </citation>
    <scope>NUCLEOTIDE SEQUENCE</scope>
    <source>
        <strain evidence="12">K2</strain>
    </source>
</reference>
<feature type="compositionally biased region" description="Low complexity" evidence="9">
    <location>
        <begin position="370"/>
        <end position="387"/>
    </location>
</feature>
<dbReference type="AlphaFoldDB" id="A0AAD9QWU9"/>
<keyword evidence="8" id="KW-0807">Transducer</keyword>
<evidence type="ECO:0000256" key="5">
    <source>
        <dbReference type="ARBA" id="ARBA00023040"/>
    </source>
</evidence>
<accession>A0AAD9QWU9</accession>
<dbReference type="GO" id="GO:0045202">
    <property type="term" value="C:synapse"/>
    <property type="evidence" value="ECO:0007669"/>
    <property type="project" value="GOC"/>
</dbReference>
<feature type="transmembrane region" description="Helical" evidence="10">
    <location>
        <begin position="277"/>
        <end position="301"/>
    </location>
</feature>
<dbReference type="InterPro" id="IPR000276">
    <property type="entry name" value="GPCR_Rhodpsn"/>
</dbReference>
<evidence type="ECO:0000259" key="11">
    <source>
        <dbReference type="PROSITE" id="PS50262"/>
    </source>
</evidence>
<dbReference type="PROSITE" id="PS50262">
    <property type="entry name" value="G_PROTEIN_RECEP_F1_2"/>
    <property type="match status" value="1"/>
</dbReference>
<evidence type="ECO:0000313" key="13">
    <source>
        <dbReference type="Proteomes" id="UP001249851"/>
    </source>
</evidence>
<comment type="caution">
    <text evidence="12">The sequence shown here is derived from an EMBL/GenBank/DDBJ whole genome shotgun (WGS) entry which is preliminary data.</text>
</comment>
<dbReference type="PANTHER" id="PTHR24247:SF202">
    <property type="entry name" value="5-HYDROXYTRYPTAMINE RECEPTOR 1"/>
    <property type="match status" value="1"/>
</dbReference>
<dbReference type="GO" id="GO:0030425">
    <property type="term" value="C:dendrite"/>
    <property type="evidence" value="ECO:0007669"/>
    <property type="project" value="TreeGrafter"/>
</dbReference>
<dbReference type="Gene3D" id="1.20.1070.10">
    <property type="entry name" value="Rhodopsin 7-helix transmembrane proteins"/>
    <property type="match status" value="1"/>
</dbReference>
<keyword evidence="13" id="KW-1185">Reference proteome</keyword>
<dbReference type="PANTHER" id="PTHR24247">
    <property type="entry name" value="5-HYDROXYTRYPTAMINE RECEPTOR"/>
    <property type="match status" value="1"/>
</dbReference>
<feature type="transmembrane region" description="Helical" evidence="10">
    <location>
        <begin position="150"/>
        <end position="168"/>
    </location>
</feature>
<comment type="subcellular location">
    <subcellularLocation>
        <location evidence="1">Cell membrane</location>
        <topology evidence="1">Multi-pass membrane protein</topology>
    </subcellularLocation>
</comment>
<dbReference type="GO" id="GO:0030594">
    <property type="term" value="F:neurotransmitter receptor activity"/>
    <property type="evidence" value="ECO:0007669"/>
    <property type="project" value="TreeGrafter"/>
</dbReference>
<keyword evidence="2" id="KW-1003">Cell membrane</keyword>
<dbReference type="GO" id="GO:0005886">
    <property type="term" value="C:plasma membrane"/>
    <property type="evidence" value="ECO:0007669"/>
    <property type="project" value="UniProtKB-SubCell"/>
</dbReference>
<evidence type="ECO:0000256" key="9">
    <source>
        <dbReference type="SAM" id="MobiDB-lite"/>
    </source>
</evidence>
<gene>
    <name evidence="12" type="ORF">P5673_007026</name>
</gene>
<evidence type="ECO:0000256" key="6">
    <source>
        <dbReference type="ARBA" id="ARBA00023136"/>
    </source>
</evidence>
<feature type="region of interest" description="Disordered" evidence="9">
    <location>
        <begin position="370"/>
        <end position="397"/>
    </location>
</feature>
<dbReference type="SUPFAM" id="SSF81321">
    <property type="entry name" value="Family A G protein-coupled receptor-like"/>
    <property type="match status" value="1"/>
</dbReference>
<feature type="transmembrane region" description="Helical" evidence="10">
    <location>
        <begin position="108"/>
        <end position="129"/>
    </location>
</feature>
<keyword evidence="7 12" id="KW-0675">Receptor</keyword>
<evidence type="ECO:0000313" key="12">
    <source>
        <dbReference type="EMBL" id="KAK2568949.1"/>
    </source>
</evidence>
<feature type="domain" description="G-protein coupled receptors family 1 profile" evidence="11">
    <location>
        <begin position="49"/>
        <end position="337"/>
    </location>
</feature>
<dbReference type="Proteomes" id="UP001249851">
    <property type="component" value="Unassembled WGS sequence"/>
</dbReference>
<protein>
    <submittedName>
        <fullName evidence="12">Octopamine receptor beta-2R</fullName>
    </submittedName>
</protein>
<evidence type="ECO:0000256" key="10">
    <source>
        <dbReference type="SAM" id="Phobius"/>
    </source>
</evidence>
<dbReference type="PRINTS" id="PR00237">
    <property type="entry name" value="GPCRRHODOPSN"/>
</dbReference>
<dbReference type="GO" id="GO:0007268">
    <property type="term" value="P:chemical synaptic transmission"/>
    <property type="evidence" value="ECO:0007669"/>
    <property type="project" value="TreeGrafter"/>
</dbReference>
<evidence type="ECO:0000256" key="7">
    <source>
        <dbReference type="ARBA" id="ARBA00023170"/>
    </source>
</evidence>
<name>A0AAD9QWU9_ACRCE</name>
<feature type="transmembrane region" description="Helical" evidence="10">
    <location>
        <begin position="180"/>
        <end position="208"/>
    </location>
</feature>
<feature type="transmembrane region" description="Helical" evidence="10">
    <location>
        <begin position="70"/>
        <end position="93"/>
    </location>
</feature>
<proteinExistence type="predicted"/>
<evidence type="ECO:0000256" key="2">
    <source>
        <dbReference type="ARBA" id="ARBA00022475"/>
    </source>
</evidence>
<dbReference type="GO" id="GO:0007187">
    <property type="term" value="P:G protein-coupled receptor signaling pathway, coupled to cyclic nucleotide second messenger"/>
    <property type="evidence" value="ECO:0007669"/>
    <property type="project" value="TreeGrafter"/>
</dbReference>
<keyword evidence="3 10" id="KW-0812">Transmembrane</keyword>
<sequence length="432" mass="49179">MQGVQDSDTTVYHVIDQTTASHLGPPRSSIELYASLVSYVFLAVASIFGNTLVIGAYVKNERLQRNIRYTFIIGLACADLLVGLVSLPIWIYITLSAHNDTAFHRTLYQVYITVDIFIGSASILQLAGISVERSYAVVRPVKHRLLNRKTLNHAVAVTWLFSAALASIQPLQYGTHWQVIYTMVMATLCFFIPTVVIITAYCCIFAAIKTKKTMANHRTNKNCFTKEVCILTSKIYDLWPWAMLKTSGLFLPSKDPFGLLHNIFISKVPYSLVKVRLSFTVAMITLLFVITWLPLFSLTLLATFNPELLPPSNISERLSHFVKWMHYCSSALNPFLYAYRHKDLYRTLVVLLRRPVFKKCPRVDEDLRSYRSSSVSPSNGVRKLNNPRNRKRKSSTNKQKCIALFDTTANSSWIIYETSRKRKKPDDHCTVV</sequence>
<evidence type="ECO:0000256" key="3">
    <source>
        <dbReference type="ARBA" id="ARBA00022692"/>
    </source>
</evidence>
<feature type="transmembrane region" description="Helical" evidence="10">
    <location>
        <begin position="36"/>
        <end position="58"/>
    </location>
</feature>
<dbReference type="Pfam" id="PF00001">
    <property type="entry name" value="7tm_1"/>
    <property type="match status" value="1"/>
</dbReference>
<dbReference type="EMBL" id="JARQWQ010000011">
    <property type="protein sequence ID" value="KAK2568949.1"/>
    <property type="molecule type" value="Genomic_DNA"/>
</dbReference>
<keyword evidence="4 10" id="KW-1133">Transmembrane helix</keyword>
<organism evidence="12 13">
    <name type="scientific">Acropora cervicornis</name>
    <name type="common">Staghorn coral</name>
    <dbReference type="NCBI Taxonomy" id="6130"/>
    <lineage>
        <taxon>Eukaryota</taxon>
        <taxon>Metazoa</taxon>
        <taxon>Cnidaria</taxon>
        <taxon>Anthozoa</taxon>
        <taxon>Hexacorallia</taxon>
        <taxon>Scleractinia</taxon>
        <taxon>Astrocoeniina</taxon>
        <taxon>Acroporidae</taxon>
        <taxon>Acropora</taxon>
    </lineage>
</organism>
<keyword evidence="6 10" id="KW-0472">Membrane</keyword>
<dbReference type="GO" id="GO:0004993">
    <property type="term" value="F:G protein-coupled serotonin receptor activity"/>
    <property type="evidence" value="ECO:0007669"/>
    <property type="project" value="TreeGrafter"/>
</dbReference>
<evidence type="ECO:0000256" key="4">
    <source>
        <dbReference type="ARBA" id="ARBA00022989"/>
    </source>
</evidence>
<evidence type="ECO:0000256" key="8">
    <source>
        <dbReference type="ARBA" id="ARBA00023224"/>
    </source>
</evidence>